<dbReference type="RefSeq" id="WP_224082660.1">
    <property type="nucleotide sequence ID" value="NZ_CAJZAI010000024.1"/>
</dbReference>
<evidence type="ECO:0000256" key="3">
    <source>
        <dbReference type="ARBA" id="ARBA00023186"/>
    </source>
</evidence>
<proteinExistence type="predicted"/>
<evidence type="ECO:0000259" key="5">
    <source>
        <dbReference type="SMART" id="SM00945"/>
    </source>
</evidence>
<feature type="compositionally biased region" description="Low complexity" evidence="4">
    <location>
        <begin position="35"/>
        <end position="49"/>
    </location>
</feature>
<feature type="region of interest" description="Disordered" evidence="4">
    <location>
        <begin position="142"/>
        <end position="192"/>
    </location>
</feature>
<keyword evidence="2" id="KW-0694">RNA-binding</keyword>
<feature type="compositionally biased region" description="Basic and acidic residues" evidence="4">
    <location>
        <begin position="16"/>
        <end position="34"/>
    </location>
</feature>
<feature type="domain" description="ProQ/FinO" evidence="5">
    <location>
        <begin position="50"/>
        <end position="164"/>
    </location>
</feature>
<evidence type="ECO:0000313" key="7">
    <source>
        <dbReference type="Proteomes" id="UP000727654"/>
    </source>
</evidence>
<feature type="compositionally biased region" description="Low complexity" evidence="4">
    <location>
        <begin position="160"/>
        <end position="172"/>
    </location>
</feature>
<dbReference type="PANTHER" id="PTHR38106">
    <property type="entry name" value="RNA CHAPERONE PROQ"/>
    <property type="match status" value="1"/>
</dbReference>
<gene>
    <name evidence="6" type="primary">proQ</name>
    <name evidence="6" type="ORF">LMG23992_05227</name>
</gene>
<dbReference type="Pfam" id="PF04352">
    <property type="entry name" value="ProQ"/>
    <property type="match status" value="1"/>
</dbReference>
<reference evidence="6 7" key="1">
    <citation type="submission" date="2021-08" db="EMBL/GenBank/DDBJ databases">
        <authorList>
            <person name="Peeters C."/>
        </authorList>
    </citation>
    <scope>NUCLEOTIDE SEQUENCE [LARGE SCALE GENOMIC DNA]</scope>
    <source>
        <strain evidence="6 7">LMG 23992</strain>
    </source>
</reference>
<keyword evidence="1" id="KW-0963">Cytoplasm</keyword>
<sequence>MGFEQLAALKAQLAKQAKEAKEARPAKQAKDARPAKPARARPAAAAAPAKPVDPVIQAIGKLQKRFPLAFPKNPAPKVPLKVGIFEDLLQHAGTLALDEAMLREAVRTWCRGTRYWTCMVEGVERVDLAGQPAGQVTLADAKRAQQQRSQQHRASRAQKAKQQPAAEPAVEAAKIESAKDEQPAANESAKPE</sequence>
<evidence type="ECO:0000256" key="1">
    <source>
        <dbReference type="ARBA" id="ARBA00022490"/>
    </source>
</evidence>
<evidence type="ECO:0000313" key="6">
    <source>
        <dbReference type="EMBL" id="CAG9184425.1"/>
    </source>
</evidence>
<keyword evidence="7" id="KW-1185">Reference proteome</keyword>
<dbReference type="PANTHER" id="PTHR38106:SF1">
    <property type="entry name" value="RNA CHAPERONE PROQ"/>
    <property type="match status" value="1"/>
</dbReference>
<organism evidence="6 7">
    <name type="scientific">Cupriavidus laharis</name>
    <dbReference type="NCBI Taxonomy" id="151654"/>
    <lineage>
        <taxon>Bacteria</taxon>
        <taxon>Pseudomonadati</taxon>
        <taxon>Pseudomonadota</taxon>
        <taxon>Betaproteobacteria</taxon>
        <taxon>Burkholderiales</taxon>
        <taxon>Burkholderiaceae</taxon>
        <taxon>Cupriavidus</taxon>
    </lineage>
</organism>
<dbReference type="EMBL" id="CAJZAI010000024">
    <property type="protein sequence ID" value="CAG9184425.1"/>
    <property type="molecule type" value="Genomic_DNA"/>
</dbReference>
<evidence type="ECO:0000256" key="2">
    <source>
        <dbReference type="ARBA" id="ARBA00022884"/>
    </source>
</evidence>
<evidence type="ECO:0000256" key="4">
    <source>
        <dbReference type="SAM" id="MobiDB-lite"/>
    </source>
</evidence>
<dbReference type="SMART" id="SM00945">
    <property type="entry name" value="ProQ"/>
    <property type="match status" value="1"/>
</dbReference>
<feature type="compositionally biased region" description="Basic residues" evidence="4">
    <location>
        <begin position="150"/>
        <end position="159"/>
    </location>
</feature>
<dbReference type="SUPFAM" id="SSF48657">
    <property type="entry name" value="FinO-like"/>
    <property type="match status" value="1"/>
</dbReference>
<comment type="caution">
    <text evidence="6">The sequence shown here is derived from an EMBL/GenBank/DDBJ whole genome shotgun (WGS) entry which is preliminary data.</text>
</comment>
<feature type="compositionally biased region" description="Basic and acidic residues" evidence="4">
    <location>
        <begin position="173"/>
        <end position="182"/>
    </location>
</feature>
<protein>
    <submittedName>
        <fullName evidence="6">RNA chaperone ProQ</fullName>
    </submittedName>
</protein>
<dbReference type="InterPro" id="IPR023529">
    <property type="entry name" value="ProQ"/>
</dbReference>
<dbReference type="Proteomes" id="UP000727654">
    <property type="component" value="Unassembled WGS sequence"/>
</dbReference>
<name>A0ABN7ZHF8_9BURK</name>
<dbReference type="InterPro" id="IPR036442">
    <property type="entry name" value="ProQ/FinO_sf"/>
</dbReference>
<dbReference type="Gene3D" id="1.10.1710.10">
    <property type="entry name" value="ProQ/FinO domain"/>
    <property type="match status" value="1"/>
</dbReference>
<accession>A0ABN7ZHF8</accession>
<keyword evidence="3" id="KW-0143">Chaperone</keyword>
<feature type="region of interest" description="Disordered" evidence="4">
    <location>
        <begin position="15"/>
        <end position="49"/>
    </location>
</feature>
<dbReference type="InterPro" id="IPR016103">
    <property type="entry name" value="ProQ/FinO"/>
</dbReference>